<name>Q2HEU9_CHAGB</name>
<gene>
    <name evidence="1" type="ORF">CHGG_01255</name>
</gene>
<reference evidence="2" key="1">
    <citation type="journal article" date="2015" name="Genome Announc.">
        <title>Draft genome sequence of the cellulolytic fungus Chaetomium globosum.</title>
        <authorList>
            <person name="Cuomo C.A."/>
            <person name="Untereiner W.A."/>
            <person name="Ma L.-J."/>
            <person name="Grabherr M."/>
            <person name="Birren B.W."/>
        </authorList>
    </citation>
    <scope>NUCLEOTIDE SEQUENCE [LARGE SCALE GENOMIC DNA]</scope>
    <source>
        <strain evidence="2">ATCC 6205 / CBS 148.51 / DSM 1962 / NBRC 6347 / NRRL 1970</strain>
    </source>
</reference>
<dbReference type="AlphaFoldDB" id="Q2HEU9"/>
<protein>
    <submittedName>
        <fullName evidence="1">Uncharacterized protein</fullName>
    </submittedName>
</protein>
<proteinExistence type="predicted"/>
<dbReference type="HOGENOM" id="CLU_2497688_0_0_1"/>
<dbReference type="RefSeq" id="XP_001220476.1">
    <property type="nucleotide sequence ID" value="XM_001220475.1"/>
</dbReference>
<evidence type="ECO:0000313" key="1">
    <source>
        <dbReference type="EMBL" id="EAQ93020.1"/>
    </source>
</evidence>
<accession>Q2HEU9</accession>
<dbReference type="VEuPathDB" id="FungiDB:CHGG_01255"/>
<dbReference type="GeneID" id="4386888"/>
<keyword evidence="2" id="KW-1185">Reference proteome</keyword>
<dbReference type="Proteomes" id="UP000001056">
    <property type="component" value="Unassembled WGS sequence"/>
</dbReference>
<dbReference type="EMBL" id="CH408029">
    <property type="protein sequence ID" value="EAQ93020.1"/>
    <property type="molecule type" value="Genomic_DNA"/>
</dbReference>
<evidence type="ECO:0000313" key="2">
    <source>
        <dbReference type="Proteomes" id="UP000001056"/>
    </source>
</evidence>
<organism evidence="1 2">
    <name type="scientific">Chaetomium globosum (strain ATCC 6205 / CBS 148.51 / DSM 1962 / NBRC 6347 / NRRL 1970)</name>
    <name type="common">Soil fungus</name>
    <dbReference type="NCBI Taxonomy" id="306901"/>
    <lineage>
        <taxon>Eukaryota</taxon>
        <taxon>Fungi</taxon>
        <taxon>Dikarya</taxon>
        <taxon>Ascomycota</taxon>
        <taxon>Pezizomycotina</taxon>
        <taxon>Sordariomycetes</taxon>
        <taxon>Sordariomycetidae</taxon>
        <taxon>Sordariales</taxon>
        <taxon>Chaetomiaceae</taxon>
        <taxon>Chaetomium</taxon>
    </lineage>
</organism>
<sequence length="86" mass="9651">MVWTEPWMVRVYDTARPPVAALFVDVNPIKRRPGQRSTLQIPVPADVAPIVAIRTVRGITRPPRVASLPRITTKAPDWSPVRTRTS</sequence>
<dbReference type="InParanoid" id="Q2HEU9"/>